<reference evidence="2 3" key="3">
    <citation type="submission" date="2020-08" db="EMBL/GenBank/DDBJ databases">
        <title>Genomic Encyclopedia of Type Strains, Phase IV (KMG-IV): sequencing the most valuable type-strain genomes for metagenomic binning, comparative biology and taxonomic classification.</title>
        <authorList>
            <person name="Goeker M."/>
        </authorList>
    </citation>
    <scope>NUCLEOTIDE SEQUENCE [LARGE SCALE GENOMIC DNA]</scope>
    <source>
        <strain evidence="2 3">DSM 27521</strain>
    </source>
</reference>
<reference evidence="1" key="1">
    <citation type="journal article" date="2014" name="Int. J. Syst. Evol. Microbiol.">
        <title>Complete genome of a new Firmicutes species belonging to the dominant human colonic microbiota ('Ruminococcus bicirculans') reveals two chromosomes and a selective capacity to utilize plant glucans.</title>
        <authorList>
            <consortium name="NISC Comparative Sequencing Program"/>
            <person name="Wegmann U."/>
            <person name="Louis P."/>
            <person name="Goesmann A."/>
            <person name="Henrissat B."/>
            <person name="Duncan S.H."/>
            <person name="Flint H.J."/>
        </authorList>
    </citation>
    <scope>NUCLEOTIDE SEQUENCE</scope>
    <source>
        <strain evidence="1">CGMCC 1.18437</strain>
    </source>
</reference>
<name>A0A7W8KF65_9DEIO</name>
<dbReference type="SUPFAM" id="SSF47240">
    <property type="entry name" value="Ferritin-like"/>
    <property type="match status" value="1"/>
</dbReference>
<evidence type="ECO:0000313" key="2">
    <source>
        <dbReference type="EMBL" id="MBB5376633.1"/>
    </source>
</evidence>
<reference evidence="1" key="4">
    <citation type="submission" date="2024-05" db="EMBL/GenBank/DDBJ databases">
        <authorList>
            <person name="Sun Q."/>
            <person name="Zhou Y."/>
        </authorList>
    </citation>
    <scope>NUCLEOTIDE SEQUENCE</scope>
    <source>
        <strain evidence="1">CGMCC 1.18437</strain>
    </source>
</reference>
<dbReference type="AlphaFoldDB" id="A0A7W8KF65"/>
<accession>A0A7W8KF65</accession>
<sequence>MTQLKNLQDLYLEQLKDLYSAETQLVEALPKMEQAATDPKLKDGFRTHLEQTRQHVSRLESVFADLGEQPGGHTCKAMKGLIAEGSEMIEQQAADAVKDAGLIACAQRVEHYEIAGYGTVARYAEVLGKSQHVETLRMTESEEKKTDALLTDLAGTINTSALNA</sequence>
<dbReference type="PANTHER" id="PTHR30565:SF9">
    <property type="entry name" value="PROTEIN YCIF"/>
    <property type="match status" value="1"/>
</dbReference>
<evidence type="ECO:0000313" key="3">
    <source>
        <dbReference type="Proteomes" id="UP000539473"/>
    </source>
</evidence>
<keyword evidence="4" id="KW-1185">Reference proteome</keyword>
<dbReference type="InterPro" id="IPR010287">
    <property type="entry name" value="DUF892_YciF-like"/>
</dbReference>
<dbReference type="CDD" id="cd07909">
    <property type="entry name" value="YciF"/>
    <property type="match status" value="1"/>
</dbReference>
<evidence type="ECO:0000313" key="1">
    <source>
        <dbReference type="EMBL" id="GHF42635.1"/>
    </source>
</evidence>
<protein>
    <submittedName>
        <fullName evidence="2">Ferritin-like metal-binding protein YciE</fullName>
    </submittedName>
    <submittedName>
        <fullName evidence="1">YciE/YciF family protein</fullName>
    </submittedName>
</protein>
<gene>
    <name evidence="1" type="ORF">GCM10017781_18690</name>
    <name evidence="2" type="ORF">HNQ07_002097</name>
</gene>
<dbReference type="Gene3D" id="1.20.1260.10">
    <property type="match status" value="1"/>
</dbReference>
<dbReference type="EMBL" id="JACHFK010000004">
    <property type="protein sequence ID" value="MBB5376633.1"/>
    <property type="molecule type" value="Genomic_DNA"/>
</dbReference>
<dbReference type="PANTHER" id="PTHR30565">
    <property type="entry name" value="PROTEIN YCIF"/>
    <property type="match status" value="1"/>
</dbReference>
<comment type="caution">
    <text evidence="2">The sequence shown here is derived from an EMBL/GenBank/DDBJ whole genome shotgun (WGS) entry which is preliminary data.</text>
</comment>
<proteinExistence type="predicted"/>
<dbReference type="RefSeq" id="WP_184111372.1">
    <property type="nucleotide sequence ID" value="NZ_BNAJ01000004.1"/>
</dbReference>
<organism evidence="2 3">
    <name type="scientific">Deinococcus metalli</name>
    <dbReference type="NCBI Taxonomy" id="1141878"/>
    <lineage>
        <taxon>Bacteria</taxon>
        <taxon>Thermotogati</taxon>
        <taxon>Deinococcota</taxon>
        <taxon>Deinococci</taxon>
        <taxon>Deinococcales</taxon>
        <taxon>Deinococcaceae</taxon>
        <taxon>Deinococcus</taxon>
    </lineage>
</organism>
<dbReference type="Proteomes" id="UP000619376">
    <property type="component" value="Unassembled WGS sequence"/>
</dbReference>
<evidence type="ECO:0000313" key="4">
    <source>
        <dbReference type="Proteomes" id="UP000619376"/>
    </source>
</evidence>
<dbReference type="InterPro" id="IPR047114">
    <property type="entry name" value="YciF"/>
</dbReference>
<dbReference type="Pfam" id="PF05974">
    <property type="entry name" value="DUF892"/>
    <property type="match status" value="1"/>
</dbReference>
<dbReference type="EMBL" id="BNAJ01000004">
    <property type="protein sequence ID" value="GHF42635.1"/>
    <property type="molecule type" value="Genomic_DNA"/>
</dbReference>
<dbReference type="InterPro" id="IPR009078">
    <property type="entry name" value="Ferritin-like_SF"/>
</dbReference>
<dbReference type="InterPro" id="IPR012347">
    <property type="entry name" value="Ferritin-like"/>
</dbReference>
<reference evidence="4" key="2">
    <citation type="journal article" date="2019" name="Int. J. Syst. Evol. Microbiol.">
        <title>The Global Catalogue of Microorganisms (GCM) 10K type strain sequencing project: providing services to taxonomists for standard genome sequencing and annotation.</title>
        <authorList>
            <consortium name="The Broad Institute Genomics Platform"/>
            <consortium name="The Broad Institute Genome Sequencing Center for Infectious Disease"/>
            <person name="Wu L."/>
            <person name="Ma J."/>
        </authorList>
    </citation>
    <scope>NUCLEOTIDE SEQUENCE [LARGE SCALE GENOMIC DNA]</scope>
    <source>
        <strain evidence="4">CGMCC 1.18437</strain>
    </source>
</reference>
<dbReference type="Proteomes" id="UP000539473">
    <property type="component" value="Unassembled WGS sequence"/>
</dbReference>